<reference evidence="2 3" key="1">
    <citation type="journal article" date="2016" name="Genome Biol. Evol.">
        <title>Gene Family Evolution Reflects Adaptation to Soil Environmental Stressors in the Genome of the Collembolan Orchesella cincta.</title>
        <authorList>
            <person name="Faddeeva-Vakhrusheva A."/>
            <person name="Derks M.F."/>
            <person name="Anvar S.Y."/>
            <person name="Agamennone V."/>
            <person name="Suring W."/>
            <person name="Smit S."/>
            <person name="van Straalen N.M."/>
            <person name="Roelofs D."/>
        </authorList>
    </citation>
    <scope>NUCLEOTIDE SEQUENCE [LARGE SCALE GENOMIC DNA]</scope>
    <source>
        <tissue evidence="2">Mixed pool</tissue>
    </source>
</reference>
<evidence type="ECO:0000256" key="1">
    <source>
        <dbReference type="SAM" id="MobiDB-lite"/>
    </source>
</evidence>
<comment type="caution">
    <text evidence="2">The sequence shown here is derived from an EMBL/GenBank/DDBJ whole genome shotgun (WGS) entry which is preliminary data.</text>
</comment>
<dbReference type="EMBL" id="LJIJ01000525">
    <property type="protein sequence ID" value="ODM96568.1"/>
    <property type="molecule type" value="Genomic_DNA"/>
</dbReference>
<evidence type="ECO:0000313" key="2">
    <source>
        <dbReference type="EMBL" id="ODM96568.1"/>
    </source>
</evidence>
<proteinExistence type="predicted"/>
<accession>A0A1D2MUJ1</accession>
<feature type="compositionally biased region" description="Basic and acidic residues" evidence="1">
    <location>
        <begin position="259"/>
        <end position="276"/>
    </location>
</feature>
<keyword evidence="3" id="KW-1185">Reference proteome</keyword>
<name>A0A1D2MUJ1_ORCCI</name>
<organism evidence="2 3">
    <name type="scientific">Orchesella cincta</name>
    <name type="common">Springtail</name>
    <name type="synonym">Podura cincta</name>
    <dbReference type="NCBI Taxonomy" id="48709"/>
    <lineage>
        <taxon>Eukaryota</taxon>
        <taxon>Metazoa</taxon>
        <taxon>Ecdysozoa</taxon>
        <taxon>Arthropoda</taxon>
        <taxon>Hexapoda</taxon>
        <taxon>Collembola</taxon>
        <taxon>Entomobryomorpha</taxon>
        <taxon>Entomobryoidea</taxon>
        <taxon>Orchesellidae</taxon>
        <taxon>Orchesellinae</taxon>
        <taxon>Orchesella</taxon>
    </lineage>
</organism>
<feature type="compositionally biased region" description="Polar residues" evidence="1">
    <location>
        <begin position="346"/>
        <end position="357"/>
    </location>
</feature>
<dbReference type="AlphaFoldDB" id="A0A1D2MUJ1"/>
<dbReference type="Proteomes" id="UP000094527">
    <property type="component" value="Unassembled WGS sequence"/>
</dbReference>
<gene>
    <name evidence="2" type="ORF">Ocin01_10110</name>
</gene>
<sequence length="388" mass="43235">MKDLGNPVTNGVLHTILETTGVPASNMESFDCVVCLETVGSTPTRCCESSSHPICQPCFAFYQSKMRKPEDVLKCPFELESGAICGSRLLKVDDHDKLVVQPPTDDIMGRRFTDCQTIFGPFGSRVPLLRLAVNYGGTDLCMLMVDENRTYLRMWLCEMHPMVEKKSPATSYKMLAPYKPKVLPKLTCDFTGQIQPFGTTGPVTDGDDEDGGPKFFTMTKTFLRRARDKAKDVSFKLLIQFMKSDSAAEDGPVDMELGTEEKSNSDEVEKEVEIQKPETVSAPEEIEVDGKEEVTPASEAKTEPTPGTSSEVQPVPEASYKPPKPLPAVFGSYGPERKKTKPKPTVSKQSSTSSNPETFDFGLMLIPDADRYDEEELEKERKKWRPKW</sequence>
<protein>
    <submittedName>
        <fullName evidence="2">Uncharacterized protein</fullName>
    </submittedName>
</protein>
<feature type="region of interest" description="Disordered" evidence="1">
    <location>
        <begin position="247"/>
        <end position="388"/>
    </location>
</feature>
<evidence type="ECO:0000313" key="3">
    <source>
        <dbReference type="Proteomes" id="UP000094527"/>
    </source>
</evidence>